<dbReference type="Proteomes" id="UP001150924">
    <property type="component" value="Unassembled WGS sequence"/>
</dbReference>
<dbReference type="AlphaFoldDB" id="A0A9X3EIA4"/>
<name>A0A9X3EIA4_9BACT</name>
<comment type="caution">
    <text evidence="2">The sequence shown here is derived from an EMBL/GenBank/DDBJ whole genome shotgun (WGS) entry which is preliminary data.</text>
</comment>
<feature type="region of interest" description="Disordered" evidence="1">
    <location>
        <begin position="1"/>
        <end position="233"/>
    </location>
</feature>
<gene>
    <name evidence="2" type="ORF">OV079_01180</name>
</gene>
<feature type="compositionally biased region" description="Low complexity" evidence="1">
    <location>
        <begin position="21"/>
        <end position="31"/>
    </location>
</feature>
<dbReference type="PANTHER" id="PTHR45725">
    <property type="entry name" value="FORMIN HOMOLOGY 2 FAMILY MEMBER"/>
    <property type="match status" value="1"/>
</dbReference>
<feature type="compositionally biased region" description="Basic and acidic residues" evidence="1">
    <location>
        <begin position="9"/>
        <end position="19"/>
    </location>
</feature>
<accession>A0A9X3EIA4</accession>
<evidence type="ECO:0000313" key="3">
    <source>
        <dbReference type="Proteomes" id="UP001150924"/>
    </source>
</evidence>
<reference evidence="2" key="1">
    <citation type="submission" date="2022-11" db="EMBL/GenBank/DDBJ databases">
        <title>Minimal conservation of predation-associated metabolite biosynthetic gene clusters underscores biosynthetic potential of Myxococcota including descriptions for ten novel species: Archangium lansinium sp. nov., Myxococcus landrumus sp. nov., Nannocystis bai.</title>
        <authorList>
            <person name="Ahearne A."/>
            <person name="Stevens C."/>
            <person name="Phillips K."/>
        </authorList>
    </citation>
    <scope>NUCLEOTIDE SEQUENCE</scope>
    <source>
        <strain evidence="2">Na p29</strain>
    </source>
</reference>
<feature type="compositionally biased region" description="Low complexity" evidence="1">
    <location>
        <begin position="38"/>
        <end position="53"/>
    </location>
</feature>
<proteinExistence type="predicted"/>
<sequence>MPARLVHIPGDRAPRDPPGPHDSASAASPSAVLEDSHAGSPPDSATASASSDAVRGDSPTANALPASLPGEKDRTATTAAPVDAPGDLRSAGPPAHAAEVHATSAPARPVPEAIHASSSAAARDGAPARPVPEDIHPAASPAAGDAIPVPEDIHPAASPAAGDALPVPEDIRSAASPAAGDGAAPPVPEDIYAVSTPPSQPVSADTPPSPATDTEPAPDDLAVPRPDLPPGHVWPVPAGRHVLERIAGGPLVRARLSGHAPSSMLYKTGGFCLRTRLEWRFGDDERGRAALREHVRRAARLGPLLPADTAVALAVGAGDHVLWHIVPDLPALGAELRTAAGPERPHQLVRLASAYATALRLGAREGLALDLEAHAFAEQDGRWVYLGDRLGEPMPAPALLDALLRPPAGPLAAWLDALDQVLPTVLTRDDVATLGLAGALASSEAAPEARLRALLERCA</sequence>
<dbReference type="RefSeq" id="WP_267765738.1">
    <property type="nucleotide sequence ID" value="NZ_JAPNKE010000002.1"/>
</dbReference>
<evidence type="ECO:0000256" key="1">
    <source>
        <dbReference type="SAM" id="MobiDB-lite"/>
    </source>
</evidence>
<evidence type="ECO:0000313" key="2">
    <source>
        <dbReference type="EMBL" id="MCY1004201.1"/>
    </source>
</evidence>
<dbReference type="PANTHER" id="PTHR45725:SF1">
    <property type="entry name" value="DISHEVELLED ASSOCIATED ACTIVATOR OF MORPHOGENESIS, ISOFORM D"/>
    <property type="match status" value="1"/>
</dbReference>
<protein>
    <submittedName>
        <fullName evidence="2">Uncharacterized protein</fullName>
    </submittedName>
</protein>
<feature type="compositionally biased region" description="Low complexity" evidence="1">
    <location>
        <begin position="173"/>
        <end position="184"/>
    </location>
</feature>
<dbReference type="InterPro" id="IPR051425">
    <property type="entry name" value="Formin_Homology"/>
</dbReference>
<dbReference type="EMBL" id="JAPNKE010000002">
    <property type="protein sequence ID" value="MCY1004201.1"/>
    <property type="molecule type" value="Genomic_DNA"/>
</dbReference>
<keyword evidence="3" id="KW-1185">Reference proteome</keyword>
<organism evidence="2 3">
    <name type="scientific">Nannocystis pusilla</name>
    <dbReference type="NCBI Taxonomy" id="889268"/>
    <lineage>
        <taxon>Bacteria</taxon>
        <taxon>Pseudomonadati</taxon>
        <taxon>Myxococcota</taxon>
        <taxon>Polyangia</taxon>
        <taxon>Nannocystales</taxon>
        <taxon>Nannocystaceae</taxon>
        <taxon>Nannocystis</taxon>
    </lineage>
</organism>